<comment type="subcellular location">
    <subcellularLocation>
        <location evidence="1">Endomembrane system</location>
    </subcellularLocation>
</comment>
<dbReference type="EMBL" id="AHKC01012469">
    <property type="protein sequence ID" value="EKF30072.1"/>
    <property type="molecule type" value="Genomic_DNA"/>
</dbReference>
<comment type="caution">
    <text evidence="8">The sequence shown here is derived from an EMBL/GenBank/DDBJ whole genome shotgun (WGS) entry which is preliminary data.</text>
</comment>
<keyword evidence="4" id="KW-0653">Protein transport</keyword>
<dbReference type="Pfam" id="PF01602">
    <property type="entry name" value="Adaptin_N"/>
    <property type="match status" value="1"/>
</dbReference>
<dbReference type="InterPro" id="IPR016024">
    <property type="entry name" value="ARM-type_fold"/>
</dbReference>
<reference evidence="8 9" key="1">
    <citation type="journal article" date="2012" name="BMC Genomics">
        <title>Comparative genomic analysis of human infective Trypanosoma cruzi lineages with the bat-restricted subspecies T. cruzi marinkellei.</title>
        <authorList>
            <person name="Franzen O."/>
            <person name="Talavera-Lopez C."/>
            <person name="Ochaya S."/>
            <person name="Butler C.E."/>
            <person name="Messenger L.A."/>
            <person name="Lewis M.D."/>
            <person name="Llewellyn M.S."/>
            <person name="Marinkelle C.J."/>
            <person name="Tyler K.M."/>
            <person name="Miles M.A."/>
            <person name="Andersson B."/>
        </authorList>
    </citation>
    <scope>NUCLEOTIDE SEQUENCE [LARGE SCALE GENOMIC DNA]</scope>
    <source>
        <strain evidence="8 9">B7</strain>
    </source>
</reference>
<evidence type="ECO:0000256" key="1">
    <source>
        <dbReference type="ARBA" id="ARBA00004308"/>
    </source>
</evidence>
<dbReference type="GO" id="GO:0030117">
    <property type="term" value="C:membrane coat"/>
    <property type="evidence" value="ECO:0007669"/>
    <property type="project" value="InterPro"/>
</dbReference>
<evidence type="ECO:0000256" key="5">
    <source>
        <dbReference type="ARBA" id="ARBA00023136"/>
    </source>
</evidence>
<organism evidence="8 9">
    <name type="scientific">Trypanosoma cruzi marinkellei</name>
    <dbReference type="NCBI Taxonomy" id="85056"/>
    <lineage>
        <taxon>Eukaryota</taxon>
        <taxon>Discoba</taxon>
        <taxon>Euglenozoa</taxon>
        <taxon>Kinetoplastea</taxon>
        <taxon>Metakinetoplastina</taxon>
        <taxon>Trypanosomatida</taxon>
        <taxon>Trypanosomatidae</taxon>
        <taxon>Trypanosoma</taxon>
        <taxon>Schizotrypanum</taxon>
    </lineage>
</organism>
<accession>K2NMJ4</accession>
<sequence>KNKVVENKRGNYWHWSLIIVKKGMDAVLRKVQEKIQQNFRRGGKGSKYFSTARRGEGVELHEDLNSNDRERQKNAVKRIIAGMTMGRDVGFLFMDVVKLGQTPNLELKKLVYLYVLNTAKLQPDKALMVVNTFLQDTTNSSPIVRALAVRTMLCIRVEAVTEYTLEPLRRAVTDPDPYVRKTAAIALGKLFHQNMQLFMDQGFGEELLKLLNDVFAVVSANAAAVLTEVNSCSPTPILPTGDYINRLLHHLSECTEWGQLSILEVIADAKPKDAGTAEDIITRVLPRLSHSNPSVVMGAIKVIVNLANRCNAAAVSHYSARVNSALVTLSRGDPETQYVVCKNIHAILVIFPNLICNSLDSFYVRFTDPPYVKLEKLRLLLKLVTPSTASQILKELEEYSSEVDLVFAEEVVKGIAAVALKIESVAPSCVELLLRIVGRRSELLPQVITSCKNIVRKYPEQLVLDTLIVEHGADAVAEEDAKVSLIWMLGEFCDFIRDGKPIITRFIDELMSHEQPVQMAILSAVIKMFLRDPVGMEQTLNIVLDTLTTRSNDPDLRDRAYAYWRLLSKGVGVAKMKQIVHGHQVPITVESTFSDAMTMADLKKSINTAAVVFGKPFQSFLPPYGLVNEEASEEEEDEMDETSAVSPAAVASPTSTNLPEYPSLEDNGPPVVKHVDPLKEFFDGLPVTAPAAQESQTKEQKQQKGELSLNPLDHFGEQQQQNRQSPLPPLVLPAGSVDVAIHGQLSEGPALWIALVNHQAVAIDQLVLQINLNMLGYLPGVAISEFMASVPAGETRSVKLPLRASQGHFDVARPVLEIGLKGRNLPLLVFHVEVPADKILAHSSPIEKSAFVADWQALDSSVEVKEPLGEFGGNMLASPDRRGILEQHHVFLLTPERDSGEIISYYGKVTTTLGLHGLVEIVLDKKRPLQSYVCVKSQHVGSIMPILLRVLQSAFSKKMVASVGATAVGTLSDCDSVLDQLFT</sequence>
<evidence type="ECO:0000313" key="8">
    <source>
        <dbReference type="EMBL" id="EKF30072.1"/>
    </source>
</evidence>
<keyword evidence="5" id="KW-0472">Membrane</keyword>
<evidence type="ECO:0000256" key="6">
    <source>
        <dbReference type="SAM" id="MobiDB-lite"/>
    </source>
</evidence>
<feature type="non-terminal residue" evidence="8">
    <location>
        <position position="1"/>
    </location>
</feature>
<evidence type="ECO:0000259" key="7">
    <source>
        <dbReference type="Pfam" id="PF01602"/>
    </source>
</evidence>
<feature type="compositionally biased region" description="Acidic residues" evidence="6">
    <location>
        <begin position="630"/>
        <end position="641"/>
    </location>
</feature>
<feature type="region of interest" description="Disordered" evidence="6">
    <location>
        <begin position="630"/>
        <end position="668"/>
    </location>
</feature>
<protein>
    <submittedName>
        <fullName evidence="8">Beta-adaptin, putative</fullName>
    </submittedName>
</protein>
<dbReference type="GO" id="GO:0006886">
    <property type="term" value="P:intracellular protein transport"/>
    <property type="evidence" value="ECO:0007669"/>
    <property type="project" value="InterPro"/>
</dbReference>
<evidence type="ECO:0000256" key="2">
    <source>
        <dbReference type="ARBA" id="ARBA00006613"/>
    </source>
</evidence>
<comment type="similarity">
    <text evidence="2">Belongs to the adaptor complexes large subunit family.</text>
</comment>
<dbReference type="Gene3D" id="1.25.10.10">
    <property type="entry name" value="Leucine-rich Repeat Variant"/>
    <property type="match status" value="1"/>
</dbReference>
<evidence type="ECO:0000313" key="9">
    <source>
        <dbReference type="Proteomes" id="UP000007350"/>
    </source>
</evidence>
<evidence type="ECO:0000256" key="4">
    <source>
        <dbReference type="ARBA" id="ARBA00022927"/>
    </source>
</evidence>
<evidence type="ECO:0000256" key="3">
    <source>
        <dbReference type="ARBA" id="ARBA00022448"/>
    </source>
</evidence>
<feature type="domain" description="Clathrin/coatomer adaptor adaptin-like N-terminal" evidence="7">
    <location>
        <begin position="59"/>
        <end position="569"/>
    </location>
</feature>
<dbReference type="SUPFAM" id="SSF48371">
    <property type="entry name" value="ARM repeat"/>
    <property type="match status" value="1"/>
</dbReference>
<dbReference type="AlphaFoldDB" id="K2NMJ4"/>
<name>K2NMJ4_TRYCR</name>
<keyword evidence="9" id="KW-1185">Reference proteome</keyword>
<dbReference type="InterPro" id="IPR026739">
    <property type="entry name" value="AP_beta"/>
</dbReference>
<dbReference type="GO" id="GO:0012505">
    <property type="term" value="C:endomembrane system"/>
    <property type="evidence" value="ECO:0007669"/>
    <property type="project" value="UniProtKB-SubCell"/>
</dbReference>
<proteinExistence type="inferred from homology"/>
<dbReference type="InterPro" id="IPR002553">
    <property type="entry name" value="Clathrin/coatomer_adapt-like_N"/>
</dbReference>
<dbReference type="PANTHER" id="PTHR11134">
    <property type="entry name" value="ADAPTOR COMPLEX SUBUNIT BETA FAMILY MEMBER"/>
    <property type="match status" value="1"/>
</dbReference>
<feature type="compositionally biased region" description="Low complexity" evidence="6">
    <location>
        <begin position="642"/>
        <end position="656"/>
    </location>
</feature>
<gene>
    <name evidence="8" type="ORF">MOQ_006121</name>
</gene>
<dbReference type="Proteomes" id="UP000007350">
    <property type="component" value="Unassembled WGS sequence"/>
</dbReference>
<dbReference type="OrthoDB" id="10254310at2759"/>
<dbReference type="InterPro" id="IPR011989">
    <property type="entry name" value="ARM-like"/>
</dbReference>
<dbReference type="GO" id="GO:0016192">
    <property type="term" value="P:vesicle-mediated transport"/>
    <property type="evidence" value="ECO:0007669"/>
    <property type="project" value="InterPro"/>
</dbReference>
<keyword evidence="3" id="KW-0813">Transport</keyword>